<sequence length="262" mass="28565">MKHVYTTVILLFMTFTLQAQQHTYEFSISFVGINTNTGNYQMALLATPSESVVDDSTDDMGAGFYVPTGMTIGNFVTGNSNLPASEWVSISMGPGANGDAYFLGRDEAGQFSVLLNGAGPFELVLFDVIADPNPTTGAIMFVENGDPVFDTIFIENYINIATQNLYSQNNPTANSVSFETLNTETIAIDNTLAIYPNPVTDVLHINTPHTINSMALYSILGKKVFETSQNTNQINVTAFQPGIYLLKVQTSYGYVTKKIVIE</sequence>
<dbReference type="AlphaFoldDB" id="A0A1I5AKL1"/>
<dbReference type="OrthoDB" id="1138233at2"/>
<name>A0A1I5AKL1_9FLAO</name>
<dbReference type="EMBL" id="FOVN01000002">
    <property type="protein sequence ID" value="SFN62900.1"/>
    <property type="molecule type" value="Genomic_DNA"/>
</dbReference>
<evidence type="ECO:0000259" key="3">
    <source>
        <dbReference type="Pfam" id="PF18962"/>
    </source>
</evidence>
<protein>
    <submittedName>
        <fullName evidence="4">Por secretion system C-terminal sorting domain-containing protein</fullName>
    </submittedName>
</protein>
<feature type="chain" id="PRO_5011647666" evidence="2">
    <location>
        <begin position="20"/>
        <end position="262"/>
    </location>
</feature>
<reference evidence="5" key="1">
    <citation type="submission" date="2016-10" db="EMBL/GenBank/DDBJ databases">
        <authorList>
            <person name="Varghese N."/>
            <person name="Submissions S."/>
        </authorList>
    </citation>
    <scope>NUCLEOTIDE SEQUENCE [LARGE SCALE GENOMIC DNA]</scope>
    <source>
        <strain evidence="5">DSM 23925</strain>
    </source>
</reference>
<keyword evidence="1 2" id="KW-0732">Signal</keyword>
<organism evidence="4 5">
    <name type="scientific">Bizionia echini</name>
    <dbReference type="NCBI Taxonomy" id="649333"/>
    <lineage>
        <taxon>Bacteria</taxon>
        <taxon>Pseudomonadati</taxon>
        <taxon>Bacteroidota</taxon>
        <taxon>Flavobacteriia</taxon>
        <taxon>Flavobacteriales</taxon>
        <taxon>Flavobacteriaceae</taxon>
        <taxon>Bizionia</taxon>
    </lineage>
</organism>
<evidence type="ECO:0000313" key="4">
    <source>
        <dbReference type="EMBL" id="SFN62900.1"/>
    </source>
</evidence>
<keyword evidence="5" id="KW-1185">Reference proteome</keyword>
<dbReference type="InterPro" id="IPR026444">
    <property type="entry name" value="Secre_tail"/>
</dbReference>
<evidence type="ECO:0000256" key="1">
    <source>
        <dbReference type="ARBA" id="ARBA00022729"/>
    </source>
</evidence>
<feature type="domain" description="Secretion system C-terminal sorting" evidence="3">
    <location>
        <begin position="194"/>
        <end position="261"/>
    </location>
</feature>
<dbReference type="Proteomes" id="UP000198705">
    <property type="component" value="Unassembled WGS sequence"/>
</dbReference>
<gene>
    <name evidence="4" type="ORF">SAMN04487989_102117</name>
</gene>
<dbReference type="RefSeq" id="WP_092206905.1">
    <property type="nucleotide sequence ID" value="NZ_FOVN01000002.1"/>
</dbReference>
<proteinExistence type="predicted"/>
<accession>A0A1I5AKL1</accession>
<evidence type="ECO:0000256" key="2">
    <source>
        <dbReference type="SAM" id="SignalP"/>
    </source>
</evidence>
<feature type="signal peptide" evidence="2">
    <location>
        <begin position="1"/>
        <end position="19"/>
    </location>
</feature>
<evidence type="ECO:0000313" key="5">
    <source>
        <dbReference type="Proteomes" id="UP000198705"/>
    </source>
</evidence>
<dbReference type="Pfam" id="PF18962">
    <property type="entry name" value="Por_Secre_tail"/>
    <property type="match status" value="1"/>
</dbReference>
<dbReference type="NCBIfam" id="TIGR04183">
    <property type="entry name" value="Por_Secre_tail"/>
    <property type="match status" value="1"/>
</dbReference>
<dbReference type="STRING" id="649333.SAMN04487989_102117"/>